<evidence type="ECO:0000313" key="7">
    <source>
        <dbReference type="EMBL" id="KAF0313337.1"/>
    </source>
</evidence>
<feature type="compositionally biased region" description="Low complexity" evidence="6">
    <location>
        <begin position="84"/>
        <end position="95"/>
    </location>
</feature>
<accession>A0A6A4X1Y9</accession>
<dbReference type="Pfam" id="PF15280">
    <property type="entry name" value="BORA_N"/>
    <property type="match status" value="1"/>
</dbReference>
<evidence type="ECO:0000256" key="4">
    <source>
        <dbReference type="ARBA" id="ARBA00022776"/>
    </source>
</evidence>
<proteinExistence type="inferred from homology"/>
<evidence type="ECO:0000256" key="5">
    <source>
        <dbReference type="ARBA" id="ARBA00023306"/>
    </source>
</evidence>
<gene>
    <name evidence="7" type="primary">Bora</name>
    <name evidence="7" type="ORF">FJT64_016125</name>
</gene>
<feature type="compositionally biased region" description="Polar residues" evidence="6">
    <location>
        <begin position="389"/>
        <end position="398"/>
    </location>
</feature>
<dbReference type="GO" id="GO:0007088">
    <property type="term" value="P:regulation of mitotic nuclear division"/>
    <property type="evidence" value="ECO:0007669"/>
    <property type="project" value="TreeGrafter"/>
</dbReference>
<feature type="compositionally biased region" description="Polar residues" evidence="6">
    <location>
        <begin position="457"/>
        <end position="467"/>
    </location>
</feature>
<comment type="caution">
    <text evidence="7">The sequence shown here is derived from an EMBL/GenBank/DDBJ whole genome shotgun (WGS) entry which is preliminary data.</text>
</comment>
<dbReference type="GO" id="GO:0005634">
    <property type="term" value="C:nucleus"/>
    <property type="evidence" value="ECO:0007669"/>
    <property type="project" value="TreeGrafter"/>
</dbReference>
<organism evidence="7 8">
    <name type="scientific">Amphibalanus amphitrite</name>
    <name type="common">Striped barnacle</name>
    <name type="synonym">Balanus amphitrite</name>
    <dbReference type="NCBI Taxonomy" id="1232801"/>
    <lineage>
        <taxon>Eukaryota</taxon>
        <taxon>Metazoa</taxon>
        <taxon>Ecdysozoa</taxon>
        <taxon>Arthropoda</taxon>
        <taxon>Crustacea</taxon>
        <taxon>Multicrustacea</taxon>
        <taxon>Cirripedia</taxon>
        <taxon>Thoracica</taxon>
        <taxon>Thoracicalcarea</taxon>
        <taxon>Balanomorpha</taxon>
        <taxon>Balanoidea</taxon>
        <taxon>Balanidae</taxon>
        <taxon>Amphibalaninae</taxon>
        <taxon>Amphibalanus</taxon>
    </lineage>
</organism>
<keyword evidence="4" id="KW-0498">Mitosis</keyword>
<keyword evidence="8" id="KW-1185">Reference proteome</keyword>
<dbReference type="GO" id="GO:0051301">
    <property type="term" value="P:cell division"/>
    <property type="evidence" value="ECO:0007669"/>
    <property type="project" value="UniProtKB-KW"/>
</dbReference>
<protein>
    <recommendedName>
        <fullName evidence="2">Protein aurora borealis</fullName>
    </recommendedName>
</protein>
<feature type="compositionally biased region" description="Basic and acidic residues" evidence="6">
    <location>
        <begin position="43"/>
        <end position="54"/>
    </location>
</feature>
<sequence length="467" mass="48941">MSQPSCGDPAFRHPDTPKRAGDTDQWRRGPAAPGWDVGSPALRDPRASDLRTPGRTDGGAPGSTADGAATPAHVNPFECDDMMTSLSLPTSSPSLFERVQSPDKEEPGLGIEHRAQLFPAQIELTPSTYHKQLMAQHYDPHKEVQVQTAIERFFNSEKIVPSPWSAGPQRRVLPPAAGLQESPLAAAGPGPLLRHCAVQTELSLPARLPAELERALAPYLRGAADRSSSPQEDDSMLSNSTLRRRLLFHNAGAGELASADVSMADPDTSVYHFPDSPDKGHLVPTSPPSPGGARASEQHRADVESPPVSPIAKSMLDSPSTSSIKSQGLARIRYPSSDLSEADCDEPTGAECFDDRRDSSAAACAGGGPGAPAAVGADGSLPGADDSAPQDTGYHSTLTSLPSLSARHLAAAESSQLARLIGSGSASMLASTRLDEPSVLTAPAEDEGRARPPVPIGSSTPSRSQRR</sequence>
<reference evidence="7 8" key="1">
    <citation type="submission" date="2019-07" db="EMBL/GenBank/DDBJ databases">
        <title>Draft genome assembly of a fouling barnacle, Amphibalanus amphitrite (Darwin, 1854): The first reference genome for Thecostraca.</title>
        <authorList>
            <person name="Kim W."/>
        </authorList>
    </citation>
    <scope>NUCLEOTIDE SEQUENCE [LARGE SCALE GENOMIC DNA]</scope>
    <source>
        <strain evidence="7">SNU_AA5</strain>
        <tissue evidence="7">Soma without cirri and trophi</tissue>
    </source>
</reference>
<dbReference type="PANTHER" id="PTHR14728:SF2">
    <property type="entry name" value="PROTEIN AURORA BOREALIS"/>
    <property type="match status" value="1"/>
</dbReference>
<dbReference type="PRINTS" id="PR02038">
    <property type="entry name" value="AURORABORA"/>
</dbReference>
<feature type="region of interest" description="Disordered" evidence="6">
    <location>
        <begin position="1"/>
        <end position="107"/>
    </location>
</feature>
<dbReference type="InterPro" id="IPR023252">
    <property type="entry name" value="Aurora_borealis_protein"/>
</dbReference>
<comment type="similarity">
    <text evidence="1">Belongs to the BORA family.</text>
</comment>
<feature type="compositionally biased region" description="Polar residues" evidence="6">
    <location>
        <begin position="317"/>
        <end position="326"/>
    </location>
</feature>
<dbReference type="EMBL" id="VIIS01000098">
    <property type="protein sequence ID" value="KAF0313337.1"/>
    <property type="molecule type" value="Genomic_DNA"/>
</dbReference>
<name>A0A6A4X1Y9_AMPAM</name>
<evidence type="ECO:0000256" key="1">
    <source>
        <dbReference type="ARBA" id="ARBA00010963"/>
    </source>
</evidence>
<evidence type="ECO:0000256" key="2">
    <source>
        <dbReference type="ARBA" id="ARBA00020055"/>
    </source>
</evidence>
<evidence type="ECO:0000256" key="6">
    <source>
        <dbReference type="SAM" id="MobiDB-lite"/>
    </source>
</evidence>
<dbReference type="GO" id="GO:0060236">
    <property type="term" value="P:regulation of mitotic spindle organization"/>
    <property type="evidence" value="ECO:0007669"/>
    <property type="project" value="TreeGrafter"/>
</dbReference>
<evidence type="ECO:0000313" key="8">
    <source>
        <dbReference type="Proteomes" id="UP000440578"/>
    </source>
</evidence>
<dbReference type="GO" id="GO:0019901">
    <property type="term" value="F:protein kinase binding"/>
    <property type="evidence" value="ECO:0007669"/>
    <property type="project" value="TreeGrafter"/>
</dbReference>
<feature type="region of interest" description="Disordered" evidence="6">
    <location>
        <begin position="268"/>
        <end position="398"/>
    </location>
</feature>
<feature type="compositionally biased region" description="Basic and acidic residues" evidence="6">
    <location>
        <begin position="10"/>
        <end position="27"/>
    </location>
</feature>
<dbReference type="AlphaFoldDB" id="A0A6A4X1Y9"/>
<evidence type="ECO:0000256" key="3">
    <source>
        <dbReference type="ARBA" id="ARBA00022618"/>
    </source>
</evidence>
<feature type="region of interest" description="Disordered" evidence="6">
    <location>
        <begin position="430"/>
        <end position="467"/>
    </location>
</feature>
<dbReference type="OrthoDB" id="10020858at2759"/>
<keyword evidence="3" id="KW-0132">Cell division</keyword>
<dbReference type="PANTHER" id="PTHR14728">
    <property type="entry name" value="PROTEIN AURORA BOREALIS"/>
    <property type="match status" value="1"/>
</dbReference>
<keyword evidence="5" id="KW-0131">Cell cycle</keyword>
<dbReference type="GO" id="GO:0005737">
    <property type="term" value="C:cytoplasm"/>
    <property type="evidence" value="ECO:0007669"/>
    <property type="project" value="TreeGrafter"/>
</dbReference>
<dbReference type="Proteomes" id="UP000440578">
    <property type="component" value="Unassembled WGS sequence"/>
</dbReference>